<dbReference type="AlphaFoldDB" id="A0A6A8MAM7"/>
<dbReference type="SUPFAM" id="SSF46785">
    <property type="entry name" value="Winged helix' DNA-binding domain"/>
    <property type="match status" value="1"/>
</dbReference>
<keyword evidence="3" id="KW-0238">DNA-binding</keyword>
<dbReference type="InterPro" id="IPR050950">
    <property type="entry name" value="HTH-type_LysR_regulators"/>
</dbReference>
<evidence type="ECO:0000313" key="7">
    <source>
        <dbReference type="Proteomes" id="UP000438120"/>
    </source>
</evidence>
<dbReference type="Pfam" id="PF00126">
    <property type="entry name" value="HTH_1"/>
    <property type="match status" value="1"/>
</dbReference>
<reference evidence="6 7" key="1">
    <citation type="submission" date="2019-08" db="EMBL/GenBank/DDBJ databases">
        <title>In-depth cultivation of the pig gut microbiome towards novel bacterial diversity and tailored functional studies.</title>
        <authorList>
            <person name="Wylensek D."/>
            <person name="Hitch T.C.A."/>
            <person name="Clavel T."/>
        </authorList>
    </citation>
    <scope>NUCLEOTIDE SEQUENCE [LARGE SCALE GENOMIC DNA]</scope>
    <source>
        <strain evidence="6 7">Bifido-178-WT-2B</strain>
    </source>
</reference>
<dbReference type="PANTHER" id="PTHR30419">
    <property type="entry name" value="HTH-TYPE TRANSCRIPTIONAL REGULATOR YBHD"/>
    <property type="match status" value="1"/>
</dbReference>
<sequence length="283" mass="31544">MNLKQLQYFALVAEEGQITSAAKQLFIGQPALSYQLKQLEDELGAKLFARQPHGIELTDAGKKLYSYSKQILTLAQNAETEIREIQAGQLGSVRLGSVSSSIGVLPSSRLVAFVKEHPGVALDILEDNTYGILDKLKNNLLDLAVIRTPYNRVNLAAIDVSDERMTAVTRLGAFAGKETVKLEDLAGQPLVIYRRFEGMFKETFTEKGLKPNFVIKCDDSRTAIRWSDSGLGIALVPESIAAAYAKGQIYPIDLDQWRTRLQLVWRKDQVVTPLMRQIISLYE</sequence>
<dbReference type="EMBL" id="VUMX01000003">
    <property type="protein sequence ID" value="MST86384.1"/>
    <property type="molecule type" value="Genomic_DNA"/>
</dbReference>
<dbReference type="RefSeq" id="WP_154547106.1">
    <property type="nucleotide sequence ID" value="NZ_VUMX01000003.1"/>
</dbReference>
<name>A0A6A8MAM7_9LACO</name>
<evidence type="ECO:0000256" key="4">
    <source>
        <dbReference type="ARBA" id="ARBA00023163"/>
    </source>
</evidence>
<dbReference type="OrthoDB" id="9803735at2"/>
<dbReference type="InterPro" id="IPR036388">
    <property type="entry name" value="WH-like_DNA-bd_sf"/>
</dbReference>
<evidence type="ECO:0000256" key="3">
    <source>
        <dbReference type="ARBA" id="ARBA00023125"/>
    </source>
</evidence>
<proteinExistence type="inferred from homology"/>
<dbReference type="GO" id="GO:0003677">
    <property type="term" value="F:DNA binding"/>
    <property type="evidence" value="ECO:0007669"/>
    <property type="project" value="UniProtKB-KW"/>
</dbReference>
<dbReference type="InterPro" id="IPR000847">
    <property type="entry name" value="LysR_HTH_N"/>
</dbReference>
<dbReference type="FunFam" id="1.10.10.10:FF:000001">
    <property type="entry name" value="LysR family transcriptional regulator"/>
    <property type="match status" value="1"/>
</dbReference>
<protein>
    <submittedName>
        <fullName evidence="6">LysR family transcriptional regulator</fullName>
    </submittedName>
</protein>
<dbReference type="CDD" id="cd05466">
    <property type="entry name" value="PBP2_LTTR_substrate"/>
    <property type="match status" value="1"/>
</dbReference>
<evidence type="ECO:0000259" key="5">
    <source>
        <dbReference type="PROSITE" id="PS50931"/>
    </source>
</evidence>
<evidence type="ECO:0000256" key="1">
    <source>
        <dbReference type="ARBA" id="ARBA00009437"/>
    </source>
</evidence>
<dbReference type="Gene3D" id="3.40.190.290">
    <property type="match status" value="1"/>
</dbReference>
<dbReference type="Pfam" id="PF03466">
    <property type="entry name" value="LysR_substrate"/>
    <property type="match status" value="1"/>
</dbReference>
<evidence type="ECO:0000313" key="6">
    <source>
        <dbReference type="EMBL" id="MST86384.1"/>
    </source>
</evidence>
<dbReference type="InterPro" id="IPR036390">
    <property type="entry name" value="WH_DNA-bd_sf"/>
</dbReference>
<dbReference type="PROSITE" id="PS50931">
    <property type="entry name" value="HTH_LYSR"/>
    <property type="match status" value="1"/>
</dbReference>
<gene>
    <name evidence="6" type="ORF">FYJ62_01650</name>
</gene>
<dbReference type="GO" id="GO:0005829">
    <property type="term" value="C:cytosol"/>
    <property type="evidence" value="ECO:0007669"/>
    <property type="project" value="TreeGrafter"/>
</dbReference>
<keyword evidence="2" id="KW-0805">Transcription regulation</keyword>
<dbReference type="GO" id="GO:0003700">
    <property type="term" value="F:DNA-binding transcription factor activity"/>
    <property type="evidence" value="ECO:0007669"/>
    <property type="project" value="InterPro"/>
</dbReference>
<comment type="caution">
    <text evidence="6">The sequence shown here is derived from an EMBL/GenBank/DDBJ whole genome shotgun (WGS) entry which is preliminary data.</text>
</comment>
<comment type="similarity">
    <text evidence="1">Belongs to the LysR transcriptional regulatory family.</text>
</comment>
<dbReference type="InterPro" id="IPR005119">
    <property type="entry name" value="LysR_subst-bd"/>
</dbReference>
<dbReference type="Gene3D" id="1.10.10.10">
    <property type="entry name" value="Winged helix-like DNA-binding domain superfamily/Winged helix DNA-binding domain"/>
    <property type="match status" value="1"/>
</dbReference>
<organism evidence="6 7">
    <name type="scientific">Lactobacillus porci</name>
    <dbReference type="NCBI Taxonomy" id="2012477"/>
    <lineage>
        <taxon>Bacteria</taxon>
        <taxon>Bacillati</taxon>
        <taxon>Bacillota</taxon>
        <taxon>Bacilli</taxon>
        <taxon>Lactobacillales</taxon>
        <taxon>Lactobacillaceae</taxon>
        <taxon>Lactobacillus</taxon>
    </lineage>
</organism>
<dbReference type="PRINTS" id="PR00039">
    <property type="entry name" value="HTHLYSR"/>
</dbReference>
<dbReference type="Proteomes" id="UP000438120">
    <property type="component" value="Unassembled WGS sequence"/>
</dbReference>
<dbReference type="SUPFAM" id="SSF53850">
    <property type="entry name" value="Periplasmic binding protein-like II"/>
    <property type="match status" value="1"/>
</dbReference>
<evidence type="ECO:0000256" key="2">
    <source>
        <dbReference type="ARBA" id="ARBA00023015"/>
    </source>
</evidence>
<feature type="domain" description="HTH lysR-type" evidence="5">
    <location>
        <begin position="1"/>
        <end position="58"/>
    </location>
</feature>
<keyword evidence="7" id="KW-1185">Reference proteome</keyword>
<keyword evidence="4" id="KW-0804">Transcription</keyword>
<accession>A0A6A8MAM7</accession>